<gene>
    <name evidence="3" type="ORF">SNAT2548_LOCUS4197</name>
</gene>
<proteinExistence type="predicted"/>
<sequence>MAPGNKQKQAASTGDGSLAKAEEGSKGSKGNAGANAGGDAGGEPGDTLAQLMRQLGQCRMQEYKLENQVLQESHRRVTELQGRLRSTESRLSAAESKVAELEKELASARSSTQSQNQNNFEGAYDAKKPPCFRTANQDIKGNMEIGYLSVQNGALVVATHLQEDYYFGYQFDQPSNQGWFPVAQTRDFDRREFGQK</sequence>
<feature type="compositionally biased region" description="Gly residues" evidence="2">
    <location>
        <begin position="35"/>
        <end position="44"/>
    </location>
</feature>
<feature type="compositionally biased region" description="Polar residues" evidence="2">
    <location>
        <begin position="1"/>
        <end position="15"/>
    </location>
</feature>
<dbReference type="Gene3D" id="1.20.5.340">
    <property type="match status" value="1"/>
</dbReference>
<dbReference type="AlphaFoldDB" id="A0A812IJF0"/>
<evidence type="ECO:0000313" key="3">
    <source>
        <dbReference type="EMBL" id="CAE7034853.1"/>
    </source>
</evidence>
<dbReference type="OrthoDB" id="429325at2759"/>
<dbReference type="SUPFAM" id="SSF57997">
    <property type="entry name" value="Tropomyosin"/>
    <property type="match status" value="1"/>
</dbReference>
<comment type="caution">
    <text evidence="3">The sequence shown here is derived from an EMBL/GenBank/DDBJ whole genome shotgun (WGS) entry which is preliminary data.</text>
</comment>
<protein>
    <submittedName>
        <fullName evidence="3">Uncharacterized protein</fullName>
    </submittedName>
</protein>
<dbReference type="Proteomes" id="UP000604046">
    <property type="component" value="Unassembled WGS sequence"/>
</dbReference>
<evidence type="ECO:0000313" key="4">
    <source>
        <dbReference type="Proteomes" id="UP000604046"/>
    </source>
</evidence>
<keyword evidence="1" id="KW-0175">Coiled coil</keyword>
<reference evidence="3" key="1">
    <citation type="submission" date="2021-02" db="EMBL/GenBank/DDBJ databases">
        <authorList>
            <person name="Dougan E. K."/>
            <person name="Rhodes N."/>
            <person name="Thang M."/>
            <person name="Chan C."/>
        </authorList>
    </citation>
    <scope>NUCLEOTIDE SEQUENCE</scope>
</reference>
<evidence type="ECO:0000256" key="1">
    <source>
        <dbReference type="SAM" id="Coils"/>
    </source>
</evidence>
<organism evidence="3 4">
    <name type="scientific">Symbiodinium natans</name>
    <dbReference type="NCBI Taxonomy" id="878477"/>
    <lineage>
        <taxon>Eukaryota</taxon>
        <taxon>Sar</taxon>
        <taxon>Alveolata</taxon>
        <taxon>Dinophyceae</taxon>
        <taxon>Suessiales</taxon>
        <taxon>Symbiodiniaceae</taxon>
        <taxon>Symbiodinium</taxon>
    </lineage>
</organism>
<evidence type="ECO:0000256" key="2">
    <source>
        <dbReference type="SAM" id="MobiDB-lite"/>
    </source>
</evidence>
<keyword evidence="4" id="KW-1185">Reference proteome</keyword>
<name>A0A812IJF0_9DINO</name>
<feature type="coiled-coil region" evidence="1">
    <location>
        <begin position="70"/>
        <end position="118"/>
    </location>
</feature>
<dbReference type="EMBL" id="CAJNDS010000258">
    <property type="protein sequence ID" value="CAE7034853.1"/>
    <property type="molecule type" value="Genomic_DNA"/>
</dbReference>
<feature type="region of interest" description="Disordered" evidence="2">
    <location>
        <begin position="1"/>
        <end position="50"/>
    </location>
</feature>
<accession>A0A812IJF0</accession>